<evidence type="ECO:0000313" key="2">
    <source>
        <dbReference type="EMBL" id="NHA66908.1"/>
    </source>
</evidence>
<dbReference type="RefSeq" id="WP_164896608.1">
    <property type="nucleotide sequence ID" value="NZ_SAYU02000004.1"/>
</dbReference>
<dbReference type="Pfam" id="PF18930">
    <property type="entry name" value="DUF5679"/>
    <property type="match status" value="1"/>
</dbReference>
<evidence type="ECO:0000259" key="1">
    <source>
        <dbReference type="Pfam" id="PF18930"/>
    </source>
</evidence>
<dbReference type="AlphaFoldDB" id="A0A8T6QYH2"/>
<name>A0A8T6QYH2_9MICO</name>
<comment type="caution">
    <text evidence="2">The sequence shown here is derived from an EMBL/GenBank/DDBJ whole genome shotgun (WGS) entry which is preliminary data.</text>
</comment>
<dbReference type="EMBL" id="SAYU02000004">
    <property type="protein sequence ID" value="NHA66908.1"/>
    <property type="molecule type" value="Genomic_DNA"/>
</dbReference>
<accession>A0A8T6QYH2</accession>
<evidence type="ECO:0000313" key="3">
    <source>
        <dbReference type="Proteomes" id="UP000287866"/>
    </source>
</evidence>
<gene>
    <name evidence="2" type="ORF">EPD83_002415</name>
</gene>
<protein>
    <recommendedName>
        <fullName evidence="1">DUF5679 domain-containing protein</fullName>
    </recommendedName>
</protein>
<organism evidence="2 3">
    <name type="scientific">Phycicoccus flavus</name>
    <dbReference type="NCBI Taxonomy" id="2502783"/>
    <lineage>
        <taxon>Bacteria</taxon>
        <taxon>Bacillati</taxon>
        <taxon>Actinomycetota</taxon>
        <taxon>Actinomycetes</taxon>
        <taxon>Micrococcales</taxon>
        <taxon>Intrasporangiaceae</taxon>
        <taxon>Phycicoccus</taxon>
    </lineage>
</organism>
<keyword evidence="3" id="KW-1185">Reference proteome</keyword>
<dbReference type="Proteomes" id="UP000287866">
    <property type="component" value="Unassembled WGS sequence"/>
</dbReference>
<feature type="domain" description="DUF5679" evidence="1">
    <location>
        <begin position="11"/>
        <end position="49"/>
    </location>
</feature>
<dbReference type="InterPro" id="IPR044044">
    <property type="entry name" value="DUF5679"/>
</dbReference>
<sequence>MPADTWRGPIYCVGCKTRHEAEGRVEVTANGRRMVKADCPACGRRTSRILGAA</sequence>
<proteinExistence type="predicted"/>
<reference evidence="2" key="1">
    <citation type="submission" date="2020-03" db="EMBL/GenBank/DDBJ databases">
        <title>Phycicoccus flavus sp. nov., a novel endophytic actinobacterium isolated from branch of Kandelia candel.</title>
        <authorList>
            <person name="Tuo L."/>
        </authorList>
    </citation>
    <scope>NUCLEOTIDE SEQUENCE</scope>
    <source>
        <strain evidence="2">CMS6Z-2</strain>
    </source>
</reference>